<dbReference type="Gene3D" id="3.40.50.2300">
    <property type="match status" value="1"/>
</dbReference>
<name>A0A1I2WST3_9FIRM</name>
<dbReference type="Gene3D" id="1.10.10.10">
    <property type="entry name" value="Winged helix-like DNA-binding domain superfamily/Winged helix DNA-binding domain"/>
    <property type="match status" value="1"/>
</dbReference>
<keyword evidence="13" id="KW-1185">Reference proteome</keyword>
<evidence type="ECO:0000256" key="9">
    <source>
        <dbReference type="PROSITE-ProRule" id="PRU01091"/>
    </source>
</evidence>
<dbReference type="InterPro" id="IPR036388">
    <property type="entry name" value="WH-like_DNA-bd_sf"/>
</dbReference>
<dbReference type="SMART" id="SM00448">
    <property type="entry name" value="REC"/>
    <property type="match status" value="1"/>
</dbReference>
<accession>A0A1I2WST3</accession>
<dbReference type="OrthoDB" id="9790454at2"/>
<evidence type="ECO:0000256" key="4">
    <source>
        <dbReference type="ARBA" id="ARBA00023015"/>
    </source>
</evidence>
<dbReference type="Pfam" id="PF00072">
    <property type="entry name" value="Response_reg"/>
    <property type="match status" value="1"/>
</dbReference>
<dbReference type="STRING" id="341036.SAMN05660649_03588"/>
<dbReference type="SUPFAM" id="SSF52172">
    <property type="entry name" value="CheY-like"/>
    <property type="match status" value="1"/>
</dbReference>
<evidence type="ECO:0000259" key="10">
    <source>
        <dbReference type="PROSITE" id="PS50110"/>
    </source>
</evidence>
<dbReference type="FunFam" id="3.40.50.2300:FF:000001">
    <property type="entry name" value="DNA-binding response regulator PhoB"/>
    <property type="match status" value="1"/>
</dbReference>
<dbReference type="GO" id="GO:0032993">
    <property type="term" value="C:protein-DNA complex"/>
    <property type="evidence" value="ECO:0007669"/>
    <property type="project" value="TreeGrafter"/>
</dbReference>
<dbReference type="SMART" id="SM00862">
    <property type="entry name" value="Trans_reg_C"/>
    <property type="match status" value="1"/>
</dbReference>
<dbReference type="PROSITE" id="PS51755">
    <property type="entry name" value="OMPR_PHOB"/>
    <property type="match status" value="1"/>
</dbReference>
<sequence length="230" mass="26566">MSKKNIMLVDDDMSILKLLRAALEKNGYHAIPCASGEEALENLDKQHVDAVILDVVLPSMDGLEVLRRIRNSPHRQLPVIMLTCKNSEIETVVGLEMGADDYLSKPVRYHELIARLKTIFRRTDTAVQPESQTLIMYGMEINLNNRTIHFNNEPVLLTHMEFELLTLLAKSPGRVFSRENLLDILWHEEQYVETRTVDVHIRRLRKKMEEHGLNPNIIETVRSIGYRLCN</sequence>
<evidence type="ECO:0000256" key="2">
    <source>
        <dbReference type="ARBA" id="ARBA00022553"/>
    </source>
</evidence>
<comment type="function">
    <text evidence="7">May play the central regulatory role in sporulation. It may be an element of the effector pathway responsible for the activation of sporulation genes in response to nutritional stress. Spo0A may act in concert with spo0H (a sigma factor) to control the expression of some genes that are critical to the sporulation process.</text>
</comment>
<dbReference type="InterPro" id="IPR011006">
    <property type="entry name" value="CheY-like_superfamily"/>
</dbReference>
<keyword evidence="2 8" id="KW-0597">Phosphoprotein</keyword>
<evidence type="ECO:0000256" key="6">
    <source>
        <dbReference type="ARBA" id="ARBA00023163"/>
    </source>
</evidence>
<evidence type="ECO:0000313" key="13">
    <source>
        <dbReference type="Proteomes" id="UP000199337"/>
    </source>
</evidence>
<dbReference type="InterPro" id="IPR001789">
    <property type="entry name" value="Sig_transdc_resp-reg_receiver"/>
</dbReference>
<dbReference type="GO" id="GO:0000976">
    <property type="term" value="F:transcription cis-regulatory region binding"/>
    <property type="evidence" value="ECO:0007669"/>
    <property type="project" value="TreeGrafter"/>
</dbReference>
<feature type="DNA-binding region" description="OmpR/PhoB-type" evidence="9">
    <location>
        <begin position="131"/>
        <end position="230"/>
    </location>
</feature>
<keyword evidence="3" id="KW-0902">Two-component regulatory system</keyword>
<keyword evidence="5 9" id="KW-0238">DNA-binding</keyword>
<evidence type="ECO:0000256" key="7">
    <source>
        <dbReference type="ARBA" id="ARBA00024867"/>
    </source>
</evidence>
<feature type="domain" description="OmpR/PhoB-type" evidence="11">
    <location>
        <begin position="131"/>
        <end position="230"/>
    </location>
</feature>
<reference evidence="13" key="1">
    <citation type="submission" date="2016-10" db="EMBL/GenBank/DDBJ databases">
        <authorList>
            <person name="Varghese N."/>
            <person name="Submissions S."/>
        </authorList>
    </citation>
    <scope>NUCLEOTIDE SEQUENCE [LARGE SCALE GENOMIC DNA]</scope>
    <source>
        <strain evidence="13">DSM 17038</strain>
    </source>
</reference>
<evidence type="ECO:0000259" key="11">
    <source>
        <dbReference type="PROSITE" id="PS51755"/>
    </source>
</evidence>
<feature type="domain" description="Response regulatory" evidence="10">
    <location>
        <begin position="5"/>
        <end position="120"/>
    </location>
</feature>
<dbReference type="FunFam" id="1.10.10.10:FF:000018">
    <property type="entry name" value="DNA-binding response regulator ResD"/>
    <property type="match status" value="1"/>
</dbReference>
<dbReference type="PANTHER" id="PTHR48111">
    <property type="entry name" value="REGULATOR OF RPOS"/>
    <property type="match status" value="1"/>
</dbReference>
<keyword evidence="4" id="KW-0805">Transcription regulation</keyword>
<gene>
    <name evidence="12" type="ORF">SAMN05660649_03588</name>
</gene>
<feature type="modified residue" description="4-aspartylphosphate" evidence="8">
    <location>
        <position position="54"/>
    </location>
</feature>
<evidence type="ECO:0000256" key="8">
    <source>
        <dbReference type="PROSITE-ProRule" id="PRU00169"/>
    </source>
</evidence>
<dbReference type="InterPro" id="IPR039420">
    <property type="entry name" value="WalR-like"/>
</dbReference>
<dbReference type="EMBL" id="FOOX01000014">
    <property type="protein sequence ID" value="SFH03416.1"/>
    <property type="molecule type" value="Genomic_DNA"/>
</dbReference>
<evidence type="ECO:0000256" key="3">
    <source>
        <dbReference type="ARBA" id="ARBA00023012"/>
    </source>
</evidence>
<dbReference type="GO" id="GO:0005829">
    <property type="term" value="C:cytosol"/>
    <property type="evidence" value="ECO:0007669"/>
    <property type="project" value="TreeGrafter"/>
</dbReference>
<evidence type="ECO:0000256" key="1">
    <source>
        <dbReference type="ARBA" id="ARBA00018672"/>
    </source>
</evidence>
<dbReference type="AlphaFoldDB" id="A0A1I2WST3"/>
<proteinExistence type="predicted"/>
<organism evidence="12 13">
    <name type="scientific">Desulfotruncus arcticus DSM 17038</name>
    <dbReference type="NCBI Taxonomy" id="1121424"/>
    <lineage>
        <taxon>Bacteria</taxon>
        <taxon>Bacillati</taxon>
        <taxon>Bacillota</taxon>
        <taxon>Clostridia</taxon>
        <taxon>Eubacteriales</taxon>
        <taxon>Desulfallaceae</taxon>
        <taxon>Desulfotruncus</taxon>
    </lineage>
</organism>
<dbReference type="GO" id="GO:0000156">
    <property type="term" value="F:phosphorelay response regulator activity"/>
    <property type="evidence" value="ECO:0007669"/>
    <property type="project" value="TreeGrafter"/>
</dbReference>
<dbReference type="CDD" id="cd00383">
    <property type="entry name" value="trans_reg_C"/>
    <property type="match status" value="1"/>
</dbReference>
<protein>
    <recommendedName>
        <fullName evidence="1">Stage 0 sporulation protein A homolog</fullName>
    </recommendedName>
</protein>
<dbReference type="InterPro" id="IPR001867">
    <property type="entry name" value="OmpR/PhoB-type_DNA-bd"/>
</dbReference>
<evidence type="ECO:0000313" key="12">
    <source>
        <dbReference type="EMBL" id="SFH03416.1"/>
    </source>
</evidence>
<dbReference type="PANTHER" id="PTHR48111:SF40">
    <property type="entry name" value="PHOSPHATE REGULON TRANSCRIPTIONAL REGULATORY PROTEIN PHOB"/>
    <property type="match status" value="1"/>
</dbReference>
<dbReference type="GO" id="GO:0006355">
    <property type="term" value="P:regulation of DNA-templated transcription"/>
    <property type="evidence" value="ECO:0007669"/>
    <property type="project" value="InterPro"/>
</dbReference>
<evidence type="ECO:0000256" key="5">
    <source>
        <dbReference type="ARBA" id="ARBA00023125"/>
    </source>
</evidence>
<dbReference type="PROSITE" id="PS50110">
    <property type="entry name" value="RESPONSE_REGULATORY"/>
    <property type="match status" value="1"/>
</dbReference>
<keyword evidence="6" id="KW-0804">Transcription</keyword>
<dbReference type="Pfam" id="PF00486">
    <property type="entry name" value="Trans_reg_C"/>
    <property type="match status" value="1"/>
</dbReference>
<dbReference type="RefSeq" id="WP_092472857.1">
    <property type="nucleotide sequence ID" value="NZ_FOOX01000014.1"/>
</dbReference>
<dbReference type="Proteomes" id="UP000199337">
    <property type="component" value="Unassembled WGS sequence"/>
</dbReference>